<dbReference type="RefSeq" id="WP_334315911.1">
    <property type="nucleotide sequence ID" value="NZ_CP065938.1"/>
</dbReference>
<name>A0ABY5Y519_9BACT</name>
<organism evidence="1 2">
    <name type="scientific">Taurinivorans muris</name>
    <dbReference type="NCBI Taxonomy" id="2787751"/>
    <lineage>
        <taxon>Bacteria</taxon>
        <taxon>Pseudomonadati</taxon>
        <taxon>Thermodesulfobacteriota</taxon>
        <taxon>Desulfovibrionia</taxon>
        <taxon>Desulfovibrionales</taxon>
        <taxon>Desulfovibrionaceae</taxon>
        <taxon>Taurinivorans</taxon>
    </lineage>
</organism>
<keyword evidence="2" id="KW-1185">Reference proteome</keyword>
<evidence type="ECO:0000313" key="1">
    <source>
        <dbReference type="EMBL" id="UWX06308.1"/>
    </source>
</evidence>
<dbReference type="Proteomes" id="UP001058120">
    <property type="component" value="Chromosome"/>
</dbReference>
<accession>A0ABY5Y519</accession>
<dbReference type="EMBL" id="CP065938">
    <property type="protein sequence ID" value="UWX06308.1"/>
    <property type="molecule type" value="Genomic_DNA"/>
</dbReference>
<evidence type="ECO:0000313" key="2">
    <source>
        <dbReference type="Proteomes" id="UP001058120"/>
    </source>
</evidence>
<gene>
    <name evidence="1" type="ORF">JBF11_03065</name>
</gene>
<proteinExistence type="predicted"/>
<protein>
    <submittedName>
        <fullName evidence="1">Uncharacterized protein</fullName>
    </submittedName>
</protein>
<sequence length="267" mass="31032">MEKRFDHIISLGLNCEISFILKKKFNFVESSLLSWSYIPISSLNDVLKNPQLIFSEGIEDLTEYNMFKCSKTGIAFHGKNPPSFYTDKKGNIDQSLLLQEKNDVISRVEYLKQKFIRVGQSSESKLYVLGISHYFTQNLKQSLKDIILNCYEAIAQSQQNASLLVLLEKDIATADLFDLSNIYIYIRTLDYFAPIDKATFEEYVDLKNAFLIFKEFVPTMTHTENKTYKFEKNVEEKNMGSNNRKTPTISVVRAIRYLLTMRKWGKE</sequence>
<reference evidence="1" key="1">
    <citation type="submission" date="2020-12" db="EMBL/GenBank/DDBJ databases">
        <title>Taurinivorans muris gen. nov., sp. nov., fundamental and realized metabolic niche of a ubiquitous sulfidogenic bacterium in the murine intestine.</title>
        <authorList>
            <person name="Ye H."/>
            <person name="Hanson B.T."/>
            <person name="Loy A."/>
        </authorList>
    </citation>
    <scope>NUCLEOTIDE SEQUENCE</scope>
    <source>
        <strain evidence="1">LT0009</strain>
    </source>
</reference>